<protein>
    <submittedName>
        <fullName evidence="2">Uncharacterized protein</fullName>
    </submittedName>
</protein>
<dbReference type="AlphaFoldDB" id="A0A5C8ZPH5"/>
<organism evidence="2 3">
    <name type="scientific">Parahaliea aestuarii</name>
    <dbReference type="NCBI Taxonomy" id="1852021"/>
    <lineage>
        <taxon>Bacteria</taxon>
        <taxon>Pseudomonadati</taxon>
        <taxon>Pseudomonadota</taxon>
        <taxon>Gammaproteobacteria</taxon>
        <taxon>Cellvibrionales</taxon>
        <taxon>Halieaceae</taxon>
        <taxon>Parahaliea</taxon>
    </lineage>
</organism>
<accession>A0A5C8ZPH5</accession>
<reference evidence="2 3" key="1">
    <citation type="submission" date="2019-08" db="EMBL/GenBank/DDBJ databases">
        <title>Parahaliea maris sp. nov., isolated from the surface seawater.</title>
        <authorList>
            <person name="Liu Y."/>
        </authorList>
    </citation>
    <scope>NUCLEOTIDE SEQUENCE [LARGE SCALE GENOMIC DNA]</scope>
    <source>
        <strain evidence="2 3">S2-26</strain>
    </source>
</reference>
<sequence>MRRLILFCCCLVATGGVAASGEDGPALPDYVHYAAQEARFGSALDSGQLGELRGGFTTSDGLQFAFSMEQVTHLNGEALSQVSVVMPVFGLAGNTATMVRGADALSQASAAGSFSLSGLPGASPAAGLGLPMLIQNALDNQHIENLTLINLDIFGTDTLRGGMIHQLVETTSIQSLRP</sequence>
<gene>
    <name evidence="2" type="ORF">FVW59_16815</name>
</gene>
<feature type="signal peptide" evidence="1">
    <location>
        <begin position="1"/>
        <end position="19"/>
    </location>
</feature>
<comment type="caution">
    <text evidence="2">The sequence shown here is derived from an EMBL/GenBank/DDBJ whole genome shotgun (WGS) entry which is preliminary data.</text>
</comment>
<evidence type="ECO:0000313" key="3">
    <source>
        <dbReference type="Proteomes" id="UP000321933"/>
    </source>
</evidence>
<feature type="chain" id="PRO_5023146688" evidence="1">
    <location>
        <begin position="20"/>
        <end position="178"/>
    </location>
</feature>
<evidence type="ECO:0000313" key="2">
    <source>
        <dbReference type="EMBL" id="TXS89674.1"/>
    </source>
</evidence>
<proteinExistence type="predicted"/>
<keyword evidence="3" id="KW-1185">Reference proteome</keyword>
<dbReference type="RefSeq" id="WP_148065532.1">
    <property type="nucleotide sequence ID" value="NZ_VRYZ01000008.1"/>
</dbReference>
<keyword evidence="1" id="KW-0732">Signal</keyword>
<dbReference type="Proteomes" id="UP000321933">
    <property type="component" value="Unassembled WGS sequence"/>
</dbReference>
<evidence type="ECO:0000256" key="1">
    <source>
        <dbReference type="SAM" id="SignalP"/>
    </source>
</evidence>
<name>A0A5C8ZPH5_9GAMM</name>
<dbReference type="EMBL" id="VRYZ01000008">
    <property type="protein sequence ID" value="TXS89674.1"/>
    <property type="molecule type" value="Genomic_DNA"/>
</dbReference>
<dbReference type="OrthoDB" id="5956306at2"/>